<protein>
    <submittedName>
        <fullName evidence="2">Uncharacterized protein</fullName>
    </submittedName>
</protein>
<feature type="compositionally biased region" description="Basic and acidic residues" evidence="1">
    <location>
        <begin position="112"/>
        <end position="121"/>
    </location>
</feature>
<proteinExistence type="predicted"/>
<evidence type="ECO:0000313" key="3">
    <source>
        <dbReference type="Proteomes" id="UP001430848"/>
    </source>
</evidence>
<accession>A0ABR1NUW1</accession>
<dbReference type="Proteomes" id="UP001430848">
    <property type="component" value="Unassembled WGS sequence"/>
</dbReference>
<evidence type="ECO:0000313" key="2">
    <source>
        <dbReference type="EMBL" id="KAK7716032.1"/>
    </source>
</evidence>
<dbReference type="EMBL" id="JAKNSF020000101">
    <property type="protein sequence ID" value="KAK7716032.1"/>
    <property type="molecule type" value="Genomic_DNA"/>
</dbReference>
<feature type="compositionally biased region" description="Basic residues" evidence="1">
    <location>
        <begin position="101"/>
        <end position="111"/>
    </location>
</feature>
<comment type="caution">
    <text evidence="2">The sequence shown here is derived from an EMBL/GenBank/DDBJ whole genome shotgun (WGS) entry which is preliminary data.</text>
</comment>
<name>A0ABR1NUW1_DIAER</name>
<reference evidence="2 3" key="1">
    <citation type="submission" date="2024-02" db="EMBL/GenBank/DDBJ databases">
        <title>De novo assembly and annotation of 12 fungi associated with fruit tree decline syndrome in Ontario, Canada.</title>
        <authorList>
            <person name="Sulman M."/>
            <person name="Ellouze W."/>
            <person name="Ilyukhin E."/>
        </authorList>
    </citation>
    <scope>NUCLEOTIDE SEQUENCE [LARGE SCALE GENOMIC DNA]</scope>
    <source>
        <strain evidence="2 3">M169</strain>
    </source>
</reference>
<sequence>MPSITKSTDMPTLSDRDMQLLISALRCAEGGFPKVDWSKFAEMAGYKNANSAAVSFGSVKKKVMGEAGSAKPTPKKPTPSKRKQATEATAADEDADETPTKKAKTSSKKAVKKEQDIKDESGNDEGTAFI</sequence>
<gene>
    <name evidence="2" type="ORF">SLS63_011147</name>
</gene>
<organism evidence="2 3">
    <name type="scientific">Diaporthe eres</name>
    <name type="common">Phomopsis oblonga</name>
    <dbReference type="NCBI Taxonomy" id="83184"/>
    <lineage>
        <taxon>Eukaryota</taxon>
        <taxon>Fungi</taxon>
        <taxon>Dikarya</taxon>
        <taxon>Ascomycota</taxon>
        <taxon>Pezizomycotina</taxon>
        <taxon>Sordariomycetes</taxon>
        <taxon>Sordariomycetidae</taxon>
        <taxon>Diaporthales</taxon>
        <taxon>Diaporthaceae</taxon>
        <taxon>Diaporthe</taxon>
        <taxon>Diaporthe eres species complex</taxon>
    </lineage>
</organism>
<keyword evidence="3" id="KW-1185">Reference proteome</keyword>
<feature type="region of interest" description="Disordered" evidence="1">
    <location>
        <begin position="63"/>
        <end position="130"/>
    </location>
</feature>
<evidence type="ECO:0000256" key="1">
    <source>
        <dbReference type="SAM" id="MobiDB-lite"/>
    </source>
</evidence>